<keyword evidence="1" id="KW-0732">Signal</keyword>
<dbReference type="InterPro" id="IPR004873">
    <property type="entry name" value="BURP_dom"/>
</dbReference>
<dbReference type="InterPro" id="IPR044816">
    <property type="entry name" value="BURP"/>
</dbReference>
<organism evidence="3 4">
    <name type="scientific">Nelumbo nucifera</name>
    <name type="common">Sacred lotus</name>
    <dbReference type="NCBI Taxonomy" id="4432"/>
    <lineage>
        <taxon>Eukaryota</taxon>
        <taxon>Viridiplantae</taxon>
        <taxon>Streptophyta</taxon>
        <taxon>Embryophyta</taxon>
        <taxon>Tracheophyta</taxon>
        <taxon>Spermatophyta</taxon>
        <taxon>Magnoliopsida</taxon>
        <taxon>Proteales</taxon>
        <taxon>Nelumbonaceae</taxon>
        <taxon>Nelumbo</taxon>
    </lineage>
</organism>
<keyword evidence="4" id="KW-1185">Reference proteome</keyword>
<dbReference type="AlphaFoldDB" id="A0A822ZCB7"/>
<feature type="chain" id="PRO_5032891391" description="BURP domain-containing protein" evidence="1">
    <location>
        <begin position="23"/>
        <end position="324"/>
    </location>
</feature>
<proteinExistence type="predicted"/>
<accession>A0A822ZCB7</accession>
<reference evidence="3 4" key="1">
    <citation type="journal article" date="2020" name="Mol. Biol. Evol.">
        <title>Distinct Expression and Methylation Patterns for Genes with Different Fates following a Single Whole-Genome Duplication in Flowering Plants.</title>
        <authorList>
            <person name="Shi T."/>
            <person name="Rahmani R.S."/>
            <person name="Gugger P.F."/>
            <person name="Wang M."/>
            <person name="Li H."/>
            <person name="Zhang Y."/>
            <person name="Li Z."/>
            <person name="Wang Q."/>
            <person name="Van de Peer Y."/>
            <person name="Marchal K."/>
            <person name="Chen J."/>
        </authorList>
    </citation>
    <scope>NUCLEOTIDE SEQUENCE [LARGE SCALE GENOMIC DNA]</scope>
    <source>
        <tissue evidence="3">Leaf</tissue>
    </source>
</reference>
<dbReference type="Pfam" id="PF03181">
    <property type="entry name" value="BURP"/>
    <property type="match status" value="1"/>
</dbReference>
<evidence type="ECO:0000313" key="3">
    <source>
        <dbReference type="EMBL" id="DAD39178.1"/>
    </source>
</evidence>
<comment type="caution">
    <text evidence="3">The sequence shown here is derived from an EMBL/GenBank/DDBJ whole genome shotgun (WGS) entry which is preliminary data.</text>
</comment>
<protein>
    <recommendedName>
        <fullName evidence="2">BURP domain-containing protein</fullName>
    </recommendedName>
</protein>
<gene>
    <name evidence="3" type="ORF">HUJ06_013501</name>
</gene>
<name>A0A822ZCB7_NELNU</name>
<dbReference type="EMBL" id="DUZY01000005">
    <property type="protein sequence ID" value="DAD39178.1"/>
    <property type="molecule type" value="Genomic_DNA"/>
</dbReference>
<evidence type="ECO:0000256" key="1">
    <source>
        <dbReference type="SAM" id="SignalP"/>
    </source>
</evidence>
<dbReference type="SMART" id="SM01045">
    <property type="entry name" value="BURP"/>
    <property type="match status" value="1"/>
</dbReference>
<feature type="signal peptide" evidence="1">
    <location>
        <begin position="1"/>
        <end position="22"/>
    </location>
</feature>
<dbReference type="PANTHER" id="PTHR31236:SF2">
    <property type="entry name" value="BURP DOMAIN PROTEIN RD22"/>
    <property type="match status" value="1"/>
</dbReference>
<dbReference type="Proteomes" id="UP000607653">
    <property type="component" value="Unassembled WGS sequence"/>
</dbReference>
<dbReference type="PANTHER" id="PTHR31236">
    <property type="entry name" value="BURP DOMAIN PROTEIN USPL1-LIKE"/>
    <property type="match status" value="1"/>
</dbReference>
<sequence>MASNIFTSFLLFVQLLLAVAVATDDAAIPSEIYWNSMLPNTPMPKLVQHQLISVISGIYLNSELNHLGKMIVVPRYNAQWHFMKRGSLKGFQEVCFHNHKQLTADVDHYFLEESLYSGKEMTLEVSGDYTRATLLSRQVADSIPFSSNKLPDILDEFSIEPGSIQAEAIEETITACERSTEDNEEEAMHCTTSLESMIDWSISKLGKNITAVGTEVDGENRHKNHFTISRSSGVKQMGEGNQVVCHGMTYPYAVYYCHVIHGTRSYMVPMVAADGTKAKAVAVCHIDTKEFSPDHVAFKLLNVKPGSVPVCHFLPDDTIFWFPN</sequence>
<dbReference type="PROSITE" id="PS51277">
    <property type="entry name" value="BURP"/>
    <property type="match status" value="1"/>
</dbReference>
<feature type="domain" description="BURP" evidence="2">
    <location>
        <begin position="109"/>
        <end position="324"/>
    </location>
</feature>
<evidence type="ECO:0000313" key="4">
    <source>
        <dbReference type="Proteomes" id="UP000607653"/>
    </source>
</evidence>
<evidence type="ECO:0000259" key="2">
    <source>
        <dbReference type="PROSITE" id="PS51277"/>
    </source>
</evidence>